<protein>
    <recommendedName>
        <fullName evidence="4">Transmembrane protein</fullName>
    </recommendedName>
</protein>
<accession>A0ABP7PJA7</accession>
<evidence type="ECO:0000313" key="3">
    <source>
        <dbReference type="Proteomes" id="UP001418444"/>
    </source>
</evidence>
<keyword evidence="3" id="KW-1185">Reference proteome</keyword>
<evidence type="ECO:0000256" key="1">
    <source>
        <dbReference type="SAM" id="Phobius"/>
    </source>
</evidence>
<sequence>MIVMNEATGDNARSALEAVDRVQQKVSDDVGLPRWYWWMTAAGWIALGVLGSLAPVWAAVTGTVLFGALNATLAGRLYDGTRGTAGVRLRRSAVSRRLPWLIIAILVAGVLVTVGVALWLDADGAAHAGIIASVAVAAVIGFGGPEILRTLRHWAHA</sequence>
<keyword evidence="1" id="KW-1133">Transmembrane helix</keyword>
<evidence type="ECO:0008006" key="4">
    <source>
        <dbReference type="Google" id="ProtNLM"/>
    </source>
</evidence>
<proteinExistence type="predicted"/>
<name>A0ABP7PJA7_9ACTN</name>
<feature type="transmembrane region" description="Helical" evidence="1">
    <location>
        <begin position="98"/>
        <end position="120"/>
    </location>
</feature>
<organism evidence="2 3">
    <name type="scientific">Gordonia caeni</name>
    <dbReference type="NCBI Taxonomy" id="1007097"/>
    <lineage>
        <taxon>Bacteria</taxon>
        <taxon>Bacillati</taxon>
        <taxon>Actinomycetota</taxon>
        <taxon>Actinomycetes</taxon>
        <taxon>Mycobacteriales</taxon>
        <taxon>Gordoniaceae</taxon>
        <taxon>Gordonia</taxon>
    </lineage>
</organism>
<dbReference type="Proteomes" id="UP001418444">
    <property type="component" value="Unassembled WGS sequence"/>
</dbReference>
<reference evidence="3" key="1">
    <citation type="journal article" date="2019" name="Int. J. Syst. Evol. Microbiol.">
        <title>The Global Catalogue of Microorganisms (GCM) 10K type strain sequencing project: providing services to taxonomists for standard genome sequencing and annotation.</title>
        <authorList>
            <consortium name="The Broad Institute Genomics Platform"/>
            <consortium name="The Broad Institute Genome Sequencing Center for Infectious Disease"/>
            <person name="Wu L."/>
            <person name="Ma J."/>
        </authorList>
    </citation>
    <scope>NUCLEOTIDE SEQUENCE [LARGE SCALE GENOMIC DNA]</scope>
    <source>
        <strain evidence="3">JCM 16923</strain>
    </source>
</reference>
<feature type="transmembrane region" description="Helical" evidence="1">
    <location>
        <begin position="126"/>
        <end position="144"/>
    </location>
</feature>
<gene>
    <name evidence="2" type="ORF">GCM10022231_29470</name>
</gene>
<feature type="transmembrane region" description="Helical" evidence="1">
    <location>
        <begin position="35"/>
        <end position="68"/>
    </location>
</feature>
<dbReference type="RefSeq" id="WP_425553061.1">
    <property type="nucleotide sequence ID" value="NZ_BAAAZW010000009.1"/>
</dbReference>
<evidence type="ECO:0000313" key="2">
    <source>
        <dbReference type="EMBL" id="GAA3966650.1"/>
    </source>
</evidence>
<keyword evidence="1" id="KW-0472">Membrane</keyword>
<dbReference type="EMBL" id="BAAAZW010000009">
    <property type="protein sequence ID" value="GAA3966650.1"/>
    <property type="molecule type" value="Genomic_DNA"/>
</dbReference>
<comment type="caution">
    <text evidence="2">The sequence shown here is derived from an EMBL/GenBank/DDBJ whole genome shotgun (WGS) entry which is preliminary data.</text>
</comment>
<keyword evidence="1" id="KW-0812">Transmembrane</keyword>